<dbReference type="Proteomes" id="UP001612928">
    <property type="component" value="Unassembled WGS sequence"/>
</dbReference>
<keyword evidence="4" id="KW-1185">Reference proteome</keyword>
<evidence type="ECO:0000256" key="2">
    <source>
        <dbReference type="SAM" id="SignalP"/>
    </source>
</evidence>
<feature type="chain" id="PRO_5045931074" evidence="2">
    <location>
        <begin position="24"/>
        <end position="325"/>
    </location>
</feature>
<accession>A0ABW8A4U0</accession>
<evidence type="ECO:0000256" key="1">
    <source>
        <dbReference type="SAM" id="MobiDB-lite"/>
    </source>
</evidence>
<evidence type="ECO:0000313" key="4">
    <source>
        <dbReference type="Proteomes" id="UP001612928"/>
    </source>
</evidence>
<sequence length="325" mass="34261">MAAPRMIPCALVLATLTLGACSAAPPGPSGGAPTAGGVAGGAAEPSSTGPTSAPPSVTALAPDAYKNELEPRRKAMADALKAMVAAGSLKSLGSRLESAGDEVDGAVSALAALSPPEQVRAQHDAYVSSLREFATGLTAAVGRVGSRDLCTSSAVLTELDDRLRDLDEAGEALQKAGDYPADVVSVKAKGKQSRRLGNGTFVRRTALNGRGSLQIHNGDSRDAVVTLMRGKTKAFSVYVRKKAKYKIQNVSDGTYKIFFTHGVDWDGKSRAFTRDCGFERFQETVKFKTTYTSTRIRWHDWRITLHAISGGNAKTTGVDPEDFPS</sequence>
<dbReference type="EMBL" id="JBITMB010000004">
    <property type="protein sequence ID" value="MFI7441795.1"/>
    <property type="molecule type" value="Genomic_DNA"/>
</dbReference>
<proteinExistence type="predicted"/>
<dbReference type="PROSITE" id="PS51257">
    <property type="entry name" value="PROKAR_LIPOPROTEIN"/>
    <property type="match status" value="1"/>
</dbReference>
<protein>
    <submittedName>
        <fullName evidence="3">Uncharacterized protein</fullName>
    </submittedName>
</protein>
<organism evidence="3 4">
    <name type="scientific">Nonomuraea indica</name>
    <dbReference type="NCBI Taxonomy" id="1581193"/>
    <lineage>
        <taxon>Bacteria</taxon>
        <taxon>Bacillati</taxon>
        <taxon>Actinomycetota</taxon>
        <taxon>Actinomycetes</taxon>
        <taxon>Streptosporangiales</taxon>
        <taxon>Streptosporangiaceae</taxon>
        <taxon>Nonomuraea</taxon>
    </lineage>
</organism>
<gene>
    <name evidence="3" type="ORF">ACIBP5_17695</name>
</gene>
<keyword evidence="2" id="KW-0732">Signal</keyword>
<comment type="caution">
    <text evidence="3">The sequence shown here is derived from an EMBL/GenBank/DDBJ whole genome shotgun (WGS) entry which is preliminary data.</text>
</comment>
<feature type="signal peptide" evidence="2">
    <location>
        <begin position="1"/>
        <end position="23"/>
    </location>
</feature>
<feature type="compositionally biased region" description="Gly residues" evidence="1">
    <location>
        <begin position="29"/>
        <end position="40"/>
    </location>
</feature>
<dbReference type="RefSeq" id="WP_144069822.1">
    <property type="nucleotide sequence ID" value="NZ_JBITMB010000004.1"/>
</dbReference>
<evidence type="ECO:0000313" key="3">
    <source>
        <dbReference type="EMBL" id="MFI7441795.1"/>
    </source>
</evidence>
<feature type="compositionally biased region" description="Low complexity" evidence="1">
    <location>
        <begin position="41"/>
        <end position="57"/>
    </location>
</feature>
<name>A0ABW8A4U0_9ACTN</name>
<reference evidence="3 4" key="1">
    <citation type="submission" date="2024-10" db="EMBL/GenBank/DDBJ databases">
        <title>The Natural Products Discovery Center: Release of the First 8490 Sequenced Strains for Exploring Actinobacteria Biosynthetic Diversity.</title>
        <authorList>
            <person name="Kalkreuter E."/>
            <person name="Kautsar S.A."/>
            <person name="Yang D."/>
            <person name="Bader C.D."/>
            <person name="Teijaro C.N."/>
            <person name="Fluegel L."/>
            <person name="Davis C.M."/>
            <person name="Simpson J.R."/>
            <person name="Lauterbach L."/>
            <person name="Steele A.D."/>
            <person name="Gui C."/>
            <person name="Meng S."/>
            <person name="Li G."/>
            <person name="Viehrig K."/>
            <person name="Ye F."/>
            <person name="Su P."/>
            <person name="Kiefer A.F."/>
            <person name="Nichols A."/>
            <person name="Cepeda A.J."/>
            <person name="Yan W."/>
            <person name="Fan B."/>
            <person name="Jiang Y."/>
            <person name="Adhikari A."/>
            <person name="Zheng C.-J."/>
            <person name="Schuster L."/>
            <person name="Cowan T.M."/>
            <person name="Smanski M.J."/>
            <person name="Chevrette M.G."/>
            <person name="De Carvalho L.P.S."/>
            <person name="Shen B."/>
        </authorList>
    </citation>
    <scope>NUCLEOTIDE SEQUENCE [LARGE SCALE GENOMIC DNA]</scope>
    <source>
        <strain evidence="3 4">NPDC049503</strain>
    </source>
</reference>
<feature type="region of interest" description="Disordered" evidence="1">
    <location>
        <begin position="27"/>
        <end position="57"/>
    </location>
</feature>